<dbReference type="AlphaFoldDB" id="A0AAV7KVE4"/>
<proteinExistence type="predicted"/>
<accession>A0AAV7KVE4</accession>
<dbReference type="Proteomes" id="UP001066276">
    <property type="component" value="Chromosome 12"/>
</dbReference>
<reference evidence="2" key="1">
    <citation type="journal article" date="2022" name="bioRxiv">
        <title>Sequencing and chromosome-scale assembly of the giantPleurodeles waltlgenome.</title>
        <authorList>
            <person name="Brown T."/>
            <person name="Elewa A."/>
            <person name="Iarovenko S."/>
            <person name="Subramanian E."/>
            <person name="Araus A.J."/>
            <person name="Petzold A."/>
            <person name="Susuki M."/>
            <person name="Suzuki K.-i.T."/>
            <person name="Hayashi T."/>
            <person name="Toyoda A."/>
            <person name="Oliveira C."/>
            <person name="Osipova E."/>
            <person name="Leigh N.D."/>
            <person name="Simon A."/>
            <person name="Yun M.H."/>
        </authorList>
    </citation>
    <scope>NUCLEOTIDE SEQUENCE</scope>
    <source>
        <strain evidence="2">20211129_DDA</strain>
        <tissue evidence="2">Liver</tissue>
    </source>
</reference>
<protein>
    <submittedName>
        <fullName evidence="2">Uncharacterized protein</fullName>
    </submittedName>
</protein>
<name>A0AAV7KVE4_PLEWA</name>
<keyword evidence="3" id="KW-1185">Reference proteome</keyword>
<feature type="region of interest" description="Disordered" evidence="1">
    <location>
        <begin position="21"/>
        <end position="101"/>
    </location>
</feature>
<evidence type="ECO:0000256" key="1">
    <source>
        <dbReference type="SAM" id="MobiDB-lite"/>
    </source>
</evidence>
<evidence type="ECO:0000313" key="2">
    <source>
        <dbReference type="EMBL" id="KAJ1082509.1"/>
    </source>
</evidence>
<dbReference type="EMBL" id="JANPWB010000016">
    <property type="protein sequence ID" value="KAJ1082509.1"/>
    <property type="molecule type" value="Genomic_DNA"/>
</dbReference>
<comment type="caution">
    <text evidence="2">The sequence shown here is derived from an EMBL/GenBank/DDBJ whole genome shotgun (WGS) entry which is preliminary data.</text>
</comment>
<sequence length="116" mass="12827">MIINVCRVEHRRYGTAGCIFGSRQVDPDIEDTAANEGANQEEGGVFKPTKASPGVSADSLETDGKDGWNQQRSGGEETPEQRQRSRHQHINPCDALWDGEQTTRLTDWLSSEKSVP</sequence>
<evidence type="ECO:0000313" key="3">
    <source>
        <dbReference type="Proteomes" id="UP001066276"/>
    </source>
</evidence>
<organism evidence="2 3">
    <name type="scientific">Pleurodeles waltl</name>
    <name type="common">Iberian ribbed newt</name>
    <dbReference type="NCBI Taxonomy" id="8319"/>
    <lineage>
        <taxon>Eukaryota</taxon>
        <taxon>Metazoa</taxon>
        <taxon>Chordata</taxon>
        <taxon>Craniata</taxon>
        <taxon>Vertebrata</taxon>
        <taxon>Euteleostomi</taxon>
        <taxon>Amphibia</taxon>
        <taxon>Batrachia</taxon>
        <taxon>Caudata</taxon>
        <taxon>Salamandroidea</taxon>
        <taxon>Salamandridae</taxon>
        <taxon>Pleurodelinae</taxon>
        <taxon>Pleurodeles</taxon>
    </lineage>
</organism>
<gene>
    <name evidence="2" type="ORF">NDU88_002674</name>
</gene>